<comment type="caution">
    <text evidence="1">The sequence shown here is derived from an EMBL/GenBank/DDBJ whole genome shotgun (WGS) entry which is preliminary data.</text>
</comment>
<proteinExistence type="predicted"/>
<evidence type="ECO:0000313" key="1">
    <source>
        <dbReference type="EMBL" id="KAF7814979.1"/>
    </source>
</evidence>
<gene>
    <name evidence="1" type="ORF">G2W53_028948</name>
</gene>
<evidence type="ECO:0000313" key="2">
    <source>
        <dbReference type="Proteomes" id="UP000634136"/>
    </source>
</evidence>
<reference evidence="1" key="1">
    <citation type="submission" date="2020-09" db="EMBL/GenBank/DDBJ databases">
        <title>Genome-Enabled Discovery of Anthraquinone Biosynthesis in Senna tora.</title>
        <authorList>
            <person name="Kang S.-H."/>
            <person name="Pandey R.P."/>
            <person name="Lee C.-M."/>
            <person name="Sim J.-S."/>
            <person name="Jeong J.-T."/>
            <person name="Choi B.-S."/>
            <person name="Jung M."/>
            <person name="Ginzburg D."/>
            <person name="Zhao K."/>
            <person name="Won S.Y."/>
            <person name="Oh T.-J."/>
            <person name="Yu Y."/>
            <person name="Kim N.-H."/>
            <person name="Lee O.R."/>
            <person name="Lee T.-H."/>
            <person name="Bashyal P."/>
            <person name="Kim T.-S."/>
            <person name="Lee W.-H."/>
            <person name="Kawkins C."/>
            <person name="Kim C.-K."/>
            <person name="Kim J.S."/>
            <person name="Ahn B.O."/>
            <person name="Rhee S.Y."/>
            <person name="Sohng J.K."/>
        </authorList>
    </citation>
    <scope>NUCLEOTIDE SEQUENCE</scope>
    <source>
        <tissue evidence="1">Leaf</tissue>
    </source>
</reference>
<accession>A0A834TD56</accession>
<name>A0A834TD56_9FABA</name>
<keyword evidence="2" id="KW-1185">Reference proteome</keyword>
<sequence length="25" mass="2735">MAPGRGQGGLDALEIPRERCLVPWI</sequence>
<dbReference type="AlphaFoldDB" id="A0A834TD56"/>
<organism evidence="1 2">
    <name type="scientific">Senna tora</name>
    <dbReference type="NCBI Taxonomy" id="362788"/>
    <lineage>
        <taxon>Eukaryota</taxon>
        <taxon>Viridiplantae</taxon>
        <taxon>Streptophyta</taxon>
        <taxon>Embryophyta</taxon>
        <taxon>Tracheophyta</taxon>
        <taxon>Spermatophyta</taxon>
        <taxon>Magnoliopsida</taxon>
        <taxon>eudicotyledons</taxon>
        <taxon>Gunneridae</taxon>
        <taxon>Pentapetalae</taxon>
        <taxon>rosids</taxon>
        <taxon>fabids</taxon>
        <taxon>Fabales</taxon>
        <taxon>Fabaceae</taxon>
        <taxon>Caesalpinioideae</taxon>
        <taxon>Cassia clade</taxon>
        <taxon>Senna</taxon>
    </lineage>
</organism>
<protein>
    <submittedName>
        <fullName evidence="1">Uncharacterized protein</fullName>
    </submittedName>
</protein>
<dbReference type="Proteomes" id="UP000634136">
    <property type="component" value="Unassembled WGS sequence"/>
</dbReference>
<dbReference type="EMBL" id="JAAIUW010000009">
    <property type="protein sequence ID" value="KAF7814979.1"/>
    <property type="molecule type" value="Genomic_DNA"/>
</dbReference>